<gene>
    <name evidence="1" type="ORF">Z518_03153</name>
</gene>
<name>A0A0D2G201_9EURO</name>
<proteinExistence type="predicted"/>
<dbReference type="VEuPathDB" id="FungiDB:Z518_03153"/>
<organism evidence="1 2">
    <name type="scientific">Rhinocladiella mackenziei CBS 650.93</name>
    <dbReference type="NCBI Taxonomy" id="1442369"/>
    <lineage>
        <taxon>Eukaryota</taxon>
        <taxon>Fungi</taxon>
        <taxon>Dikarya</taxon>
        <taxon>Ascomycota</taxon>
        <taxon>Pezizomycotina</taxon>
        <taxon>Eurotiomycetes</taxon>
        <taxon>Chaetothyriomycetidae</taxon>
        <taxon>Chaetothyriales</taxon>
        <taxon>Herpotrichiellaceae</taxon>
        <taxon>Rhinocladiella</taxon>
    </lineage>
</organism>
<evidence type="ECO:0000313" key="1">
    <source>
        <dbReference type="EMBL" id="KIX08497.1"/>
    </source>
</evidence>
<reference evidence="1 2" key="1">
    <citation type="submission" date="2015-01" db="EMBL/GenBank/DDBJ databases">
        <title>The Genome Sequence of Rhinocladiella mackenzie CBS 650.93.</title>
        <authorList>
            <consortium name="The Broad Institute Genomics Platform"/>
            <person name="Cuomo C."/>
            <person name="de Hoog S."/>
            <person name="Gorbushina A."/>
            <person name="Stielow B."/>
            <person name="Teixiera M."/>
            <person name="Abouelleil A."/>
            <person name="Chapman S.B."/>
            <person name="Priest M."/>
            <person name="Young S.K."/>
            <person name="Wortman J."/>
            <person name="Nusbaum C."/>
            <person name="Birren B."/>
        </authorList>
    </citation>
    <scope>NUCLEOTIDE SEQUENCE [LARGE SCALE GENOMIC DNA]</scope>
    <source>
        <strain evidence="1 2">CBS 650.93</strain>
    </source>
</reference>
<dbReference type="GeneID" id="25291224"/>
<evidence type="ECO:0000313" key="2">
    <source>
        <dbReference type="Proteomes" id="UP000053617"/>
    </source>
</evidence>
<dbReference type="RefSeq" id="XP_013275633.1">
    <property type="nucleotide sequence ID" value="XM_013420179.1"/>
</dbReference>
<protein>
    <submittedName>
        <fullName evidence="1">Uncharacterized protein</fullName>
    </submittedName>
</protein>
<dbReference type="Proteomes" id="UP000053617">
    <property type="component" value="Unassembled WGS sequence"/>
</dbReference>
<keyword evidence="2" id="KW-1185">Reference proteome</keyword>
<accession>A0A0D2G201</accession>
<dbReference type="AlphaFoldDB" id="A0A0D2G201"/>
<sequence>MDNPKFGNESVVHAIQDATSAWAKEMALEDLLHETTFQQAFLERAQLALLVAMSFPAHVYCFEGQFFPKAVDVVYYNEALATPAEGQPPILDPDVLLSPYLRFDPGYQIPQRSRRSLALGSGFSRGVTDANAVVALGVALCEIGAWKAVSRNIFKEMTKMAEGSLNEVSQQAGQISCNISRKCLKWAAPSLNINSQTTKELENIVARSIESQRT</sequence>
<dbReference type="EMBL" id="KN847476">
    <property type="protein sequence ID" value="KIX08497.1"/>
    <property type="molecule type" value="Genomic_DNA"/>
</dbReference>
<dbReference type="HOGENOM" id="CLU_1289557_0_0_1"/>